<dbReference type="EnsemblBacteria" id="ACO79073">
    <property type="protein sequence ID" value="ACO79073"/>
    <property type="gene ID" value="Avin_29040"/>
</dbReference>
<keyword evidence="3" id="KW-1185">Reference proteome</keyword>
<accession>C1DLY6</accession>
<evidence type="ECO:0000313" key="2">
    <source>
        <dbReference type="EMBL" id="ACO79073.1"/>
    </source>
</evidence>
<feature type="region of interest" description="Disordered" evidence="1">
    <location>
        <begin position="14"/>
        <end position="61"/>
    </location>
</feature>
<sequence length="61" mass="6539">MSCNHLVPPVRQWSGIIRTGRGRRDRSSASPCAGGGTGVSISKRRRTPPGPSTALPLLNKW</sequence>
<proteinExistence type="predicted"/>
<dbReference type="EMBL" id="CP001157">
    <property type="protein sequence ID" value="ACO79073.1"/>
    <property type="molecule type" value="Genomic_DNA"/>
</dbReference>
<reference evidence="2 3" key="1">
    <citation type="journal article" date="2009" name="J. Bacteriol.">
        <title>Genome sequence of Azotobacter vinelandii, an obligate aerobe specialized to support diverse anaerobic metabolic processes.</title>
        <authorList>
            <person name="Setubal J.C."/>
            <person name="dos Santos P."/>
            <person name="Goldman B.S."/>
            <person name="Ertesvag H."/>
            <person name="Espin G."/>
            <person name="Rubio L.M."/>
            <person name="Valla S."/>
            <person name="Almeida N.F."/>
            <person name="Balasubramanian D."/>
            <person name="Cromes L."/>
            <person name="Curatti L."/>
            <person name="Du Z."/>
            <person name="Godsy E."/>
            <person name="Goodner B."/>
            <person name="Hellner-Burris K."/>
            <person name="Hernandez J.A."/>
            <person name="Houmiel K."/>
            <person name="Imperial J."/>
            <person name="Kennedy C."/>
            <person name="Larson T.J."/>
            <person name="Latreille P."/>
            <person name="Ligon L.S."/>
            <person name="Lu J."/>
            <person name="Maerk M."/>
            <person name="Miller N.M."/>
            <person name="Norton S."/>
            <person name="O'Carroll I.P."/>
            <person name="Paulsen I."/>
            <person name="Raulfs E.C."/>
            <person name="Roemer R."/>
            <person name="Rosser J."/>
            <person name="Segura D."/>
            <person name="Slater S."/>
            <person name="Stricklin S.L."/>
            <person name="Studholme D.J."/>
            <person name="Sun J."/>
            <person name="Viana C.J."/>
            <person name="Wallin E."/>
            <person name="Wang B."/>
            <person name="Wheeler C."/>
            <person name="Zhu H."/>
            <person name="Dean D.R."/>
            <person name="Dixon R."/>
            <person name="Wood D."/>
        </authorList>
    </citation>
    <scope>NUCLEOTIDE SEQUENCE [LARGE SCALE GENOMIC DNA]</scope>
    <source>
        <strain evidence="3">DJ / ATCC BAA-1303</strain>
    </source>
</reference>
<evidence type="ECO:0000256" key="1">
    <source>
        <dbReference type="SAM" id="MobiDB-lite"/>
    </source>
</evidence>
<gene>
    <name evidence="2" type="ordered locus">Avin_29040</name>
</gene>
<dbReference type="HOGENOM" id="CLU_2912482_0_0_6"/>
<dbReference type="AlphaFoldDB" id="C1DLY6"/>
<dbReference type="STRING" id="322710.Avin_29040"/>
<dbReference type="Proteomes" id="UP000002424">
    <property type="component" value="Chromosome"/>
</dbReference>
<protein>
    <submittedName>
        <fullName evidence="2">Uncharacterized protein</fullName>
    </submittedName>
</protein>
<dbReference type="KEGG" id="avn:Avin_29040"/>
<evidence type="ECO:0000313" key="3">
    <source>
        <dbReference type="Proteomes" id="UP000002424"/>
    </source>
</evidence>
<name>C1DLY6_AZOVD</name>
<organism evidence="2 3">
    <name type="scientific">Azotobacter vinelandii (strain DJ / ATCC BAA-1303)</name>
    <dbReference type="NCBI Taxonomy" id="322710"/>
    <lineage>
        <taxon>Bacteria</taxon>
        <taxon>Pseudomonadati</taxon>
        <taxon>Pseudomonadota</taxon>
        <taxon>Gammaproteobacteria</taxon>
        <taxon>Pseudomonadales</taxon>
        <taxon>Pseudomonadaceae</taxon>
        <taxon>Azotobacter</taxon>
    </lineage>
</organism>